<dbReference type="GO" id="GO:0005524">
    <property type="term" value="F:ATP binding"/>
    <property type="evidence" value="ECO:0007669"/>
    <property type="project" value="UniProtKB-KW"/>
</dbReference>
<feature type="compositionally biased region" description="Polar residues" evidence="12">
    <location>
        <begin position="1"/>
        <end position="12"/>
    </location>
</feature>
<feature type="transmembrane region" description="Helical" evidence="13">
    <location>
        <begin position="230"/>
        <end position="249"/>
    </location>
</feature>
<feature type="transmembrane region" description="Helical" evidence="13">
    <location>
        <begin position="387"/>
        <end position="407"/>
    </location>
</feature>
<dbReference type="PANTHER" id="PTHR24223">
    <property type="entry name" value="ATP-BINDING CASSETTE SUB-FAMILY C"/>
    <property type="match status" value="1"/>
</dbReference>
<dbReference type="Proteomes" id="UP001146120">
    <property type="component" value="Unassembled WGS sequence"/>
</dbReference>
<evidence type="ECO:0000256" key="7">
    <source>
        <dbReference type="ARBA" id="ARBA00022741"/>
    </source>
</evidence>
<dbReference type="GO" id="GO:0005886">
    <property type="term" value="C:plasma membrane"/>
    <property type="evidence" value="ECO:0007669"/>
    <property type="project" value="UniProtKB-SubCell"/>
</dbReference>
<dbReference type="GO" id="GO:0016887">
    <property type="term" value="F:ATP hydrolysis activity"/>
    <property type="evidence" value="ECO:0007669"/>
    <property type="project" value="InterPro"/>
</dbReference>
<dbReference type="InterPro" id="IPR027417">
    <property type="entry name" value="P-loop_NTPase"/>
</dbReference>
<evidence type="ECO:0000259" key="14">
    <source>
        <dbReference type="PROSITE" id="PS50893"/>
    </source>
</evidence>
<evidence type="ECO:0000313" key="17">
    <source>
        <dbReference type="Proteomes" id="UP001146120"/>
    </source>
</evidence>
<evidence type="ECO:0000256" key="3">
    <source>
        <dbReference type="ARBA" id="ARBA00022448"/>
    </source>
</evidence>
<feature type="region of interest" description="Disordered" evidence="12">
    <location>
        <begin position="1"/>
        <end position="39"/>
    </location>
</feature>
<evidence type="ECO:0000256" key="4">
    <source>
        <dbReference type="ARBA" id="ARBA00022475"/>
    </source>
</evidence>
<reference evidence="16" key="2">
    <citation type="journal article" date="2023" name="Microbiol Resour">
        <title>Decontamination and Annotation of the Draft Genome Sequence of the Oomycete Lagenidium giganteum ARSEF 373.</title>
        <authorList>
            <person name="Morgan W.R."/>
            <person name="Tartar A."/>
        </authorList>
    </citation>
    <scope>NUCLEOTIDE SEQUENCE</scope>
    <source>
        <strain evidence="16">ARSEF 373</strain>
    </source>
</reference>
<evidence type="ECO:0000256" key="10">
    <source>
        <dbReference type="ARBA" id="ARBA00023136"/>
    </source>
</evidence>
<keyword evidence="7" id="KW-0547">Nucleotide-binding</keyword>
<evidence type="ECO:0000256" key="9">
    <source>
        <dbReference type="ARBA" id="ARBA00022989"/>
    </source>
</evidence>
<sequence length="1369" mass="152527">MKPRPATTTTYGTYERAADADARSTAGAGTDKTRGVRGDGSWADHKAWGRVAATLWRRLAFTWVGDELAQSLPPMQASNGVSQVPWDLGLEERSAVAKTQFVRVYLQSKSVWKTVIRTQWPLVVSSGLLTLAAVACELLAPVSVFVVVNLAAHSMERHLLWFAFWMLVLLSSRFCRSYLLQFANYQLERVLVRSLGAVQVMLLDSMLLADYKSIKKDARTEFNRGSAANLFTSDMHAVASAIIVLHRAWAVPLELLGLTGLMYWIIGPSVLIVLLLWGLLYALVQVITGSEANVFRHWLQLSDLRFGVLHRIFSDLLGIKLNSWEEHVVEKLLSLREKEQQVLSRVTLLRSVRYALMWAAPAISLIGIAAVFSRFPNSSLDSTAKTFATVAIVHAINNAFASGLEYIQTSLQYRVSMNRITERLETIANLEEARRKSNDSGLSDEEEAGELPEIVVDVVNGCFAAPRTGEVLLNCINLSVRRGEFVVIRGKVGAGKSVLLRSILGLQSTHRGSVQVYGKVAYCTQEPWLQTGSIRDNILFGQPYDRTKYINVLNACGVAEEIQRLPSRDDTWIGSNGMVSLSRGQEARVALARACYADADVYVLDSPLDNVDSIVQCDVLLKCFGTLLQAKTIILVTHNPEIIRSELVDRVITLEDMVINATSCFTRSNRRAPSHRPFVSKRVTVLDNSQTLTRRTKITRSVTTSLVLQPIDENRSDAESNVSAVPRPPSMMTRLDCKTTLKDYLSYTGSVSCLNLVVLLHFLAQAVATCGIYWFSRWASSYGCLTMENCDRREFEGMWETYFHVFVWCVVVACVLYLGASYATFMFSLRAAGKLFQCMTSALLHAPMGFFARNSVGKILNRYARDLTAVDSRFQEAAFDVLRGFFVCFCSIFATFAWLVGHVVKKSQDLDGMNVWLLRLGLVPLNIVVTSVVLIAFWRQAIHLNGPWGYIYMKYRESQSPLFTFASETLAGSQVIMAFGSTVRQHTLDTYATHVDTCTQWYWAMRCFQIRLAVMNFARESLLTGAMLMLVVLFGHDSSPTRPSTIGLLLFLILNARRELKSAYMQWNALETNIVSIQRLLEYVKIPSEGEGDAVTVVDTARQDPYWPRHGSIEFKSLCFQYHPGCDVSSGVSRPACSSEHLSILQDINVSIRSGEKVAVVGQSGAGKTTLGMAIMRVANPISGSIVIDGVDITHVHIKTLRSKISYVSPTPVFSSQTIREYLDPFNEVSDGMLWSILGDTKAHDAMARTNSTLDSDLDDFIDTWSPGQRQLLCLSRALLHHSRIVILDEATASTDQETDDSIHQIIADIFDADTTLLCISHRLDDLLDFDKILMLSKGRLVDFGTAAELVEHGNSEFLELLENAPLSY</sequence>
<keyword evidence="10 13" id="KW-0472">Membrane</keyword>
<evidence type="ECO:0000256" key="12">
    <source>
        <dbReference type="SAM" id="MobiDB-lite"/>
    </source>
</evidence>
<feature type="transmembrane region" description="Helical" evidence="13">
    <location>
        <begin position="261"/>
        <end position="284"/>
    </location>
</feature>
<dbReference type="PROSITE" id="PS50929">
    <property type="entry name" value="ABC_TM1F"/>
    <property type="match status" value="2"/>
</dbReference>
<evidence type="ECO:0000313" key="16">
    <source>
        <dbReference type="EMBL" id="DAZ97896.1"/>
    </source>
</evidence>
<evidence type="ECO:0000256" key="2">
    <source>
        <dbReference type="ARBA" id="ARBA00004651"/>
    </source>
</evidence>
<protein>
    <submittedName>
        <fullName evidence="16">Uncharacterized protein</fullName>
    </submittedName>
</protein>
<accession>A0AAV2YX61</accession>
<keyword evidence="4" id="KW-1003">Cell membrane</keyword>
<evidence type="ECO:0000256" key="6">
    <source>
        <dbReference type="ARBA" id="ARBA00022737"/>
    </source>
</evidence>
<evidence type="ECO:0000256" key="1">
    <source>
        <dbReference type="ARBA" id="ARBA00004128"/>
    </source>
</evidence>
<dbReference type="GO" id="GO:0005774">
    <property type="term" value="C:vacuolar membrane"/>
    <property type="evidence" value="ECO:0007669"/>
    <property type="project" value="UniProtKB-SubCell"/>
</dbReference>
<evidence type="ECO:0000259" key="15">
    <source>
        <dbReference type="PROSITE" id="PS50929"/>
    </source>
</evidence>
<keyword evidence="8" id="KW-0067">ATP-binding</keyword>
<keyword evidence="17" id="KW-1185">Reference proteome</keyword>
<keyword evidence="3" id="KW-0813">Transport</keyword>
<evidence type="ECO:0000256" key="13">
    <source>
        <dbReference type="SAM" id="Phobius"/>
    </source>
</evidence>
<proteinExistence type="predicted"/>
<feature type="transmembrane region" description="Helical" evidence="13">
    <location>
        <begin position="805"/>
        <end position="829"/>
    </location>
</feature>
<dbReference type="SUPFAM" id="SSF52540">
    <property type="entry name" value="P-loop containing nucleoside triphosphate hydrolases"/>
    <property type="match status" value="2"/>
</dbReference>
<comment type="caution">
    <text evidence="16">The sequence shown here is derived from an EMBL/GenBank/DDBJ whole genome shotgun (WGS) entry which is preliminary data.</text>
</comment>
<keyword evidence="5 13" id="KW-0812">Transmembrane</keyword>
<dbReference type="PANTHER" id="PTHR24223:SF443">
    <property type="entry name" value="MULTIDRUG-RESISTANCE LIKE PROTEIN 1, ISOFORM I"/>
    <property type="match status" value="1"/>
</dbReference>
<feature type="transmembrane region" description="Helical" evidence="13">
    <location>
        <begin position="753"/>
        <end position="775"/>
    </location>
</feature>
<evidence type="ECO:0000256" key="5">
    <source>
        <dbReference type="ARBA" id="ARBA00022692"/>
    </source>
</evidence>
<dbReference type="InterPro" id="IPR011527">
    <property type="entry name" value="ABC1_TM_dom"/>
</dbReference>
<dbReference type="InterPro" id="IPR050173">
    <property type="entry name" value="ABC_transporter_C-like"/>
</dbReference>
<feature type="transmembrane region" description="Helical" evidence="13">
    <location>
        <begin position="354"/>
        <end position="375"/>
    </location>
</feature>
<dbReference type="SUPFAM" id="SSF90123">
    <property type="entry name" value="ABC transporter transmembrane region"/>
    <property type="match status" value="2"/>
</dbReference>
<dbReference type="Gene3D" id="3.40.50.300">
    <property type="entry name" value="P-loop containing nucleotide triphosphate hydrolases"/>
    <property type="match status" value="2"/>
</dbReference>
<dbReference type="InterPro" id="IPR036640">
    <property type="entry name" value="ABC1_TM_sf"/>
</dbReference>
<dbReference type="InterPro" id="IPR003439">
    <property type="entry name" value="ABC_transporter-like_ATP-bd"/>
</dbReference>
<feature type="domain" description="ABC transporter" evidence="14">
    <location>
        <begin position="456"/>
        <end position="681"/>
    </location>
</feature>
<keyword evidence="11" id="KW-0325">Glycoprotein</keyword>
<feature type="domain" description="ABC transmembrane type-1" evidence="15">
    <location>
        <begin position="126"/>
        <end position="375"/>
    </location>
</feature>
<reference evidence="16" key="1">
    <citation type="submission" date="2022-11" db="EMBL/GenBank/DDBJ databases">
        <authorList>
            <person name="Morgan W.R."/>
            <person name="Tartar A."/>
        </authorList>
    </citation>
    <scope>NUCLEOTIDE SEQUENCE</scope>
    <source>
        <strain evidence="16">ARSEF 373</strain>
    </source>
</reference>
<keyword evidence="6" id="KW-0677">Repeat</keyword>
<feature type="transmembrane region" description="Helical" evidence="13">
    <location>
        <begin position="128"/>
        <end position="152"/>
    </location>
</feature>
<dbReference type="Gene3D" id="1.20.1560.10">
    <property type="entry name" value="ABC transporter type 1, transmembrane domain"/>
    <property type="match status" value="2"/>
</dbReference>
<organism evidence="16 17">
    <name type="scientific">Lagenidium giganteum</name>
    <dbReference type="NCBI Taxonomy" id="4803"/>
    <lineage>
        <taxon>Eukaryota</taxon>
        <taxon>Sar</taxon>
        <taxon>Stramenopiles</taxon>
        <taxon>Oomycota</taxon>
        <taxon>Peronosporomycetes</taxon>
        <taxon>Pythiales</taxon>
        <taxon>Pythiaceae</taxon>
    </lineage>
</organism>
<evidence type="ECO:0000256" key="8">
    <source>
        <dbReference type="ARBA" id="ARBA00022840"/>
    </source>
</evidence>
<evidence type="ECO:0000256" key="11">
    <source>
        <dbReference type="ARBA" id="ARBA00023180"/>
    </source>
</evidence>
<dbReference type="InterPro" id="IPR003593">
    <property type="entry name" value="AAA+_ATPase"/>
</dbReference>
<feature type="transmembrane region" description="Helical" evidence="13">
    <location>
        <begin position="916"/>
        <end position="938"/>
    </location>
</feature>
<dbReference type="Pfam" id="PF00005">
    <property type="entry name" value="ABC_tran"/>
    <property type="match status" value="2"/>
</dbReference>
<dbReference type="PROSITE" id="PS50893">
    <property type="entry name" value="ABC_TRANSPORTER_2"/>
    <property type="match status" value="2"/>
</dbReference>
<dbReference type="GO" id="GO:0140359">
    <property type="term" value="F:ABC-type transporter activity"/>
    <property type="evidence" value="ECO:0007669"/>
    <property type="project" value="InterPro"/>
</dbReference>
<dbReference type="EMBL" id="DAKRPA010000122">
    <property type="protein sequence ID" value="DAZ97896.1"/>
    <property type="molecule type" value="Genomic_DNA"/>
</dbReference>
<feature type="transmembrane region" description="Helical" evidence="13">
    <location>
        <begin position="1012"/>
        <end position="1034"/>
    </location>
</feature>
<dbReference type="FunFam" id="3.40.50.300:FF:002145">
    <property type="entry name" value="ABC transporter (MsbA subfamily)"/>
    <property type="match status" value="1"/>
</dbReference>
<dbReference type="Pfam" id="PF00664">
    <property type="entry name" value="ABC_membrane"/>
    <property type="match status" value="2"/>
</dbReference>
<feature type="domain" description="ABC transmembrane type-1" evidence="15">
    <location>
        <begin position="756"/>
        <end position="1072"/>
    </location>
</feature>
<gene>
    <name evidence="16" type="ORF">N0F65_012159</name>
</gene>
<feature type="transmembrane region" description="Helical" evidence="13">
    <location>
        <begin position="159"/>
        <end position="179"/>
    </location>
</feature>
<dbReference type="SMART" id="SM00382">
    <property type="entry name" value="AAA"/>
    <property type="match status" value="2"/>
</dbReference>
<keyword evidence="9 13" id="KW-1133">Transmembrane helix</keyword>
<feature type="domain" description="ABC transporter" evidence="14">
    <location>
        <begin position="1113"/>
        <end position="1363"/>
    </location>
</feature>
<feature type="transmembrane region" description="Helical" evidence="13">
    <location>
        <begin position="881"/>
        <end position="904"/>
    </location>
</feature>
<comment type="subcellular location">
    <subcellularLocation>
        <location evidence="2">Cell membrane</location>
        <topology evidence="2">Multi-pass membrane protein</topology>
    </subcellularLocation>
    <subcellularLocation>
        <location evidence="1">Vacuole membrane</location>
        <topology evidence="1">Multi-pass membrane protein</topology>
    </subcellularLocation>
</comment>
<name>A0AAV2YX61_9STRA</name>